<name>A0ABV2SBH5_9GAMM</name>
<dbReference type="SUPFAM" id="SSF103088">
    <property type="entry name" value="OmpA-like"/>
    <property type="match status" value="1"/>
</dbReference>
<feature type="domain" description="OmpA-like" evidence="9">
    <location>
        <begin position="141"/>
        <end position="260"/>
    </location>
</feature>
<reference evidence="10 11" key="1">
    <citation type="submission" date="2024-06" db="EMBL/GenBank/DDBJ databases">
        <title>Genomic Encyclopedia of Type Strains, Phase V (KMG-V): Genome sequencing to study the core and pangenomes of soil and plant-associated prokaryotes.</title>
        <authorList>
            <person name="Whitman W."/>
        </authorList>
    </citation>
    <scope>NUCLEOTIDE SEQUENCE [LARGE SCALE GENOMIC DNA]</scope>
    <source>
        <strain evidence="10 11">NE40</strain>
    </source>
</reference>
<dbReference type="EMBL" id="JBEWTB010000002">
    <property type="protein sequence ID" value="MET4755110.1"/>
    <property type="molecule type" value="Genomic_DNA"/>
</dbReference>
<evidence type="ECO:0000313" key="10">
    <source>
        <dbReference type="EMBL" id="MET4755110.1"/>
    </source>
</evidence>
<comment type="similarity">
    <text evidence="2">Belongs to the MotB family.</text>
</comment>
<evidence type="ECO:0000259" key="9">
    <source>
        <dbReference type="PROSITE" id="PS51123"/>
    </source>
</evidence>
<dbReference type="InterPro" id="IPR036737">
    <property type="entry name" value="OmpA-like_sf"/>
</dbReference>
<dbReference type="Pfam" id="PF13677">
    <property type="entry name" value="MotB_plug"/>
    <property type="match status" value="1"/>
</dbReference>
<comment type="caution">
    <text evidence="10">The sequence shown here is derived from an EMBL/GenBank/DDBJ whole genome shotgun (WGS) entry which is preliminary data.</text>
</comment>
<dbReference type="InterPro" id="IPR050330">
    <property type="entry name" value="Bact_OuterMem_StrucFunc"/>
</dbReference>
<keyword evidence="4 8" id="KW-0812">Transmembrane</keyword>
<evidence type="ECO:0000256" key="5">
    <source>
        <dbReference type="ARBA" id="ARBA00022989"/>
    </source>
</evidence>
<evidence type="ECO:0000256" key="1">
    <source>
        <dbReference type="ARBA" id="ARBA00004162"/>
    </source>
</evidence>
<dbReference type="InterPro" id="IPR025713">
    <property type="entry name" value="MotB-like_N_dom"/>
</dbReference>
<evidence type="ECO:0000256" key="3">
    <source>
        <dbReference type="ARBA" id="ARBA00022475"/>
    </source>
</evidence>
<proteinExistence type="inferred from homology"/>
<keyword evidence="11" id="KW-1185">Reference proteome</keyword>
<dbReference type="Pfam" id="PF00691">
    <property type="entry name" value="OmpA"/>
    <property type="match status" value="1"/>
</dbReference>
<dbReference type="Proteomes" id="UP001549366">
    <property type="component" value="Unassembled WGS sequence"/>
</dbReference>
<dbReference type="PANTHER" id="PTHR30329:SF21">
    <property type="entry name" value="LIPOPROTEIN YIAD-RELATED"/>
    <property type="match status" value="1"/>
</dbReference>
<gene>
    <name evidence="10" type="ORF">V5J35_000302</name>
</gene>
<evidence type="ECO:0000256" key="6">
    <source>
        <dbReference type="ARBA" id="ARBA00023136"/>
    </source>
</evidence>
<comment type="subcellular location">
    <subcellularLocation>
        <location evidence="1">Cell membrane</location>
        <topology evidence="1">Single-pass membrane protein</topology>
    </subcellularLocation>
</comment>
<evidence type="ECO:0000256" key="2">
    <source>
        <dbReference type="ARBA" id="ARBA00008914"/>
    </source>
</evidence>
<keyword evidence="5 8" id="KW-1133">Transmembrane helix</keyword>
<protein>
    <submittedName>
        <fullName evidence="10">Chemotaxis protein MotB</fullName>
    </submittedName>
</protein>
<dbReference type="InterPro" id="IPR006665">
    <property type="entry name" value="OmpA-like"/>
</dbReference>
<accession>A0ABV2SBH5</accession>
<dbReference type="RefSeq" id="WP_354009565.1">
    <property type="nucleotide sequence ID" value="NZ_JBEWTA010000001.1"/>
</dbReference>
<evidence type="ECO:0000256" key="8">
    <source>
        <dbReference type="SAM" id="Phobius"/>
    </source>
</evidence>
<dbReference type="PANTHER" id="PTHR30329">
    <property type="entry name" value="STATOR ELEMENT OF FLAGELLAR MOTOR COMPLEX"/>
    <property type="match status" value="1"/>
</dbReference>
<evidence type="ECO:0000313" key="11">
    <source>
        <dbReference type="Proteomes" id="UP001549366"/>
    </source>
</evidence>
<dbReference type="CDD" id="cd07185">
    <property type="entry name" value="OmpA_C-like"/>
    <property type="match status" value="1"/>
</dbReference>
<sequence>MSAEQIIVVRRRGRRSRGRHGNNAWKIAFADFTLSMMAVFLVLWVVSTATPSEKAVIGRYFSDPDSVFEEGGHASLIDMGFPYPPIASVIHGQPQQGLSNSSMPASSPLWGLMEDLEEAGLTGAQGDYQGNLNLEFIPQGIKIYISESEEKAMFDQGSKHLMPFFEDMLLGLAPYLAETGRALSITGHSDGVGFTDQRDMDNWYLSSYRANEARQTLIHGGFPEERIVQVAAMADRALVDKENPYNPINRRVEIVVMTADSEFRLTGVDFDAMSLVADSGDEEEAVETERVRREFDTGRIIDVRRLAEDNRMPGRG</sequence>
<feature type="transmembrane region" description="Helical" evidence="8">
    <location>
        <begin position="24"/>
        <end position="46"/>
    </location>
</feature>
<organism evidence="10 11">
    <name type="scientific">Endozoicomonas lisbonensis</name>
    <dbReference type="NCBI Taxonomy" id="3120522"/>
    <lineage>
        <taxon>Bacteria</taxon>
        <taxon>Pseudomonadati</taxon>
        <taxon>Pseudomonadota</taxon>
        <taxon>Gammaproteobacteria</taxon>
        <taxon>Oceanospirillales</taxon>
        <taxon>Endozoicomonadaceae</taxon>
        <taxon>Endozoicomonas</taxon>
    </lineage>
</organism>
<evidence type="ECO:0000256" key="4">
    <source>
        <dbReference type="ARBA" id="ARBA00022692"/>
    </source>
</evidence>
<evidence type="ECO:0000256" key="7">
    <source>
        <dbReference type="PROSITE-ProRule" id="PRU00473"/>
    </source>
</evidence>
<dbReference type="Gene3D" id="3.30.1330.60">
    <property type="entry name" value="OmpA-like domain"/>
    <property type="match status" value="1"/>
</dbReference>
<dbReference type="PROSITE" id="PS51123">
    <property type="entry name" value="OMPA_2"/>
    <property type="match status" value="1"/>
</dbReference>
<keyword evidence="3" id="KW-1003">Cell membrane</keyword>
<keyword evidence="6 7" id="KW-0472">Membrane</keyword>